<keyword evidence="7 8" id="KW-0520">NAD</keyword>
<evidence type="ECO:0000256" key="2">
    <source>
        <dbReference type="ARBA" id="ARBA00022598"/>
    </source>
</evidence>
<evidence type="ECO:0000256" key="10">
    <source>
        <dbReference type="RuleBase" id="RU003812"/>
    </source>
</evidence>
<dbReference type="FunFam" id="3.40.50.620:FF:000106">
    <property type="entry name" value="Glutamine-dependent NAD(+) synthetase"/>
    <property type="match status" value="1"/>
</dbReference>
<comment type="subunit">
    <text evidence="8">Homodimer.</text>
</comment>
<feature type="binding site" description="in other chain" evidence="8">
    <location>
        <begin position="234"/>
        <end position="235"/>
    </location>
    <ligand>
        <name>deamido-NAD(+)</name>
        <dbReference type="ChEBI" id="CHEBI:58437"/>
        <note>ligand shared between two neighboring subunits</note>
    </ligand>
</feature>
<dbReference type="UniPathway" id="UPA00253">
    <property type="reaction ID" value="UER00333"/>
</dbReference>
<dbReference type="AlphaFoldDB" id="A0A7C3FA39"/>
<comment type="catalytic activity">
    <reaction evidence="8 10">
        <text>deamido-NAD(+) + NH4(+) + ATP = AMP + diphosphate + NAD(+) + H(+)</text>
        <dbReference type="Rhea" id="RHEA:21188"/>
        <dbReference type="ChEBI" id="CHEBI:15378"/>
        <dbReference type="ChEBI" id="CHEBI:28938"/>
        <dbReference type="ChEBI" id="CHEBI:30616"/>
        <dbReference type="ChEBI" id="CHEBI:33019"/>
        <dbReference type="ChEBI" id="CHEBI:57540"/>
        <dbReference type="ChEBI" id="CHEBI:58437"/>
        <dbReference type="ChEBI" id="CHEBI:456215"/>
        <dbReference type="EC" id="6.3.1.5"/>
    </reaction>
</comment>
<dbReference type="CDD" id="cd00553">
    <property type="entry name" value="NAD_synthase"/>
    <property type="match status" value="1"/>
</dbReference>
<keyword evidence="2 8" id="KW-0436">Ligase</keyword>
<dbReference type="GO" id="GO:0008795">
    <property type="term" value="F:NAD+ synthase activity"/>
    <property type="evidence" value="ECO:0007669"/>
    <property type="project" value="UniProtKB-UniRule"/>
</dbReference>
<evidence type="ECO:0000259" key="11">
    <source>
        <dbReference type="Pfam" id="PF02540"/>
    </source>
</evidence>
<comment type="function">
    <text evidence="8">Catalyzes the ATP-dependent amidation of deamido-NAD to form NAD. Uses ammonia as a nitrogen source.</text>
</comment>
<dbReference type="InterPro" id="IPR014729">
    <property type="entry name" value="Rossmann-like_a/b/a_fold"/>
</dbReference>
<dbReference type="EC" id="6.3.1.5" evidence="8 10"/>
<feature type="binding site" evidence="8">
    <location>
        <position position="127"/>
    </location>
    <ligand>
        <name>Mg(2+)</name>
        <dbReference type="ChEBI" id="CHEBI:18420"/>
    </ligand>
</feature>
<dbReference type="GO" id="GO:0009435">
    <property type="term" value="P:NAD+ biosynthetic process"/>
    <property type="evidence" value="ECO:0007669"/>
    <property type="project" value="UniProtKB-UniRule"/>
</dbReference>
<evidence type="ECO:0000256" key="6">
    <source>
        <dbReference type="ARBA" id="ARBA00022842"/>
    </source>
</evidence>
<accession>A0A7C3FA39</accession>
<feature type="binding site" evidence="8">
    <location>
        <position position="24"/>
    </location>
    <ligand>
        <name>Mg(2+)</name>
        <dbReference type="ChEBI" id="CHEBI:18420"/>
    </ligand>
</feature>
<dbReference type="InterPro" id="IPR003694">
    <property type="entry name" value="NAD_synthase"/>
</dbReference>
<dbReference type="GO" id="GO:0046872">
    <property type="term" value="F:metal ion binding"/>
    <property type="evidence" value="ECO:0007669"/>
    <property type="project" value="UniProtKB-KW"/>
</dbReference>
<comment type="pathway">
    <text evidence="8">Cofactor biosynthesis; NAD(+) biosynthesis; NAD(+) from deamido-NAD(+) (ammonia route): step 1/1.</text>
</comment>
<dbReference type="InterPro" id="IPR022926">
    <property type="entry name" value="NH(3)-dep_NAD(+)_synth"/>
</dbReference>
<evidence type="ECO:0000256" key="1">
    <source>
        <dbReference type="ARBA" id="ARBA00005859"/>
    </source>
</evidence>
<sequence>MISDFISVQVRGRGAVLGLSGGVDSAVVASLSEKALGKDRVKALILPDDECTPEGDTEDAISLAKELGIQHEVINITGVTRAFFGAMRKAGSHVSEGNVRARIRMTALYYVANEEGRIVIGSGDRSELLLGYFTKYGDGGADILPIGGLFKSQVIGMAKWLGVPPKIMNKRSSPRLWRDQLAEEELGMPYSRIDAILYALYDLRLSVDEVVKALGEGSQKDVISLVERIERNRHKLSTPPIAKITD</sequence>
<comment type="similarity">
    <text evidence="1 8 9">Belongs to the NAD synthetase family.</text>
</comment>
<feature type="binding site" evidence="8">
    <location>
        <begin position="18"/>
        <end position="25"/>
    </location>
    <ligand>
        <name>ATP</name>
        <dbReference type="ChEBI" id="CHEBI:30616"/>
    </ligand>
</feature>
<dbReference type="EMBL" id="DSTX01000002">
    <property type="protein sequence ID" value="HFK20207.1"/>
    <property type="molecule type" value="Genomic_DNA"/>
</dbReference>
<comment type="caution">
    <text evidence="8">Lacks conserved residue(s) required for the propagation of feature annotation.</text>
</comment>
<evidence type="ECO:0000256" key="5">
    <source>
        <dbReference type="ARBA" id="ARBA00022840"/>
    </source>
</evidence>
<reference evidence="12" key="1">
    <citation type="journal article" date="2020" name="mSystems">
        <title>Genome- and Community-Level Interaction Insights into Carbon Utilization and Element Cycling Functions of Hydrothermarchaeota in Hydrothermal Sediment.</title>
        <authorList>
            <person name="Zhou Z."/>
            <person name="Liu Y."/>
            <person name="Xu W."/>
            <person name="Pan J."/>
            <person name="Luo Z.H."/>
            <person name="Li M."/>
        </authorList>
    </citation>
    <scope>NUCLEOTIDE SEQUENCE [LARGE SCALE GENOMIC DNA]</scope>
    <source>
        <strain evidence="12">SpSt-468</strain>
    </source>
</reference>
<keyword evidence="3 8" id="KW-0479">Metal-binding</keyword>
<dbReference type="HAMAP" id="MF_00193">
    <property type="entry name" value="NadE_ammonia_dep"/>
    <property type="match status" value="1"/>
</dbReference>
<dbReference type="NCBIfam" id="TIGR00552">
    <property type="entry name" value="nadE"/>
    <property type="match status" value="1"/>
</dbReference>
<feature type="binding site" description="in other chain" evidence="8">
    <location>
        <position position="135"/>
    </location>
    <ligand>
        <name>deamido-NAD(+)</name>
        <dbReference type="ChEBI" id="CHEBI:58437"/>
        <note>ligand shared between two neighboring subunits</note>
    </ligand>
</feature>
<protein>
    <recommendedName>
        <fullName evidence="8 10">NH(3)-dependent NAD(+) synthetase</fullName>
        <ecNumber evidence="8 10">6.3.1.5</ecNumber>
    </recommendedName>
</protein>
<dbReference type="Gene3D" id="3.40.50.620">
    <property type="entry name" value="HUPs"/>
    <property type="match status" value="1"/>
</dbReference>
<feature type="binding site" evidence="8">
    <location>
        <position position="151"/>
    </location>
    <ligand>
        <name>ATP</name>
        <dbReference type="ChEBI" id="CHEBI:30616"/>
    </ligand>
</feature>
<comment type="caution">
    <text evidence="12">The sequence shown here is derived from an EMBL/GenBank/DDBJ whole genome shotgun (WGS) entry which is preliminary data.</text>
</comment>
<keyword evidence="6 8" id="KW-0460">Magnesium</keyword>
<feature type="binding site" evidence="8">
    <location>
        <position position="173"/>
    </location>
    <ligand>
        <name>ATP</name>
        <dbReference type="ChEBI" id="CHEBI:30616"/>
    </ligand>
</feature>
<evidence type="ECO:0000256" key="8">
    <source>
        <dbReference type="HAMAP-Rule" id="MF_00193"/>
    </source>
</evidence>
<dbReference type="GO" id="GO:0005737">
    <property type="term" value="C:cytoplasm"/>
    <property type="evidence" value="ECO:0007669"/>
    <property type="project" value="InterPro"/>
</dbReference>
<gene>
    <name evidence="8" type="primary">nadE</name>
    <name evidence="12" type="ORF">ENS19_02900</name>
</gene>
<feature type="binding site" evidence="8">
    <location>
        <position position="142"/>
    </location>
    <ligand>
        <name>deamido-NAD(+)</name>
        <dbReference type="ChEBI" id="CHEBI:58437"/>
        <note>ligand shared between two neighboring subunits</note>
    </ligand>
</feature>
<feature type="binding site" description="in other chain" evidence="8">
    <location>
        <position position="102"/>
    </location>
    <ligand>
        <name>deamido-NAD(+)</name>
        <dbReference type="ChEBI" id="CHEBI:58437"/>
        <note>ligand shared between two neighboring subunits</note>
    </ligand>
</feature>
<evidence type="ECO:0000313" key="12">
    <source>
        <dbReference type="EMBL" id="HFK20207.1"/>
    </source>
</evidence>
<dbReference type="Pfam" id="PF02540">
    <property type="entry name" value="NAD_synthase"/>
    <property type="match status" value="1"/>
</dbReference>
<evidence type="ECO:0000256" key="7">
    <source>
        <dbReference type="ARBA" id="ARBA00023027"/>
    </source>
</evidence>
<dbReference type="GO" id="GO:0003952">
    <property type="term" value="F:NAD+ synthase (glutamine-hydrolyzing) activity"/>
    <property type="evidence" value="ECO:0007669"/>
    <property type="project" value="InterPro"/>
</dbReference>
<keyword evidence="5 8" id="KW-0067">ATP-binding</keyword>
<dbReference type="SUPFAM" id="SSF52402">
    <property type="entry name" value="Adenine nucleotide alpha hydrolases-like"/>
    <property type="match status" value="1"/>
</dbReference>
<dbReference type="GO" id="GO:0005524">
    <property type="term" value="F:ATP binding"/>
    <property type="evidence" value="ECO:0007669"/>
    <property type="project" value="UniProtKB-UniRule"/>
</dbReference>
<evidence type="ECO:0000256" key="9">
    <source>
        <dbReference type="RuleBase" id="RU003811"/>
    </source>
</evidence>
<dbReference type="NCBIfam" id="NF010587">
    <property type="entry name" value="PRK13980.1"/>
    <property type="match status" value="1"/>
</dbReference>
<dbReference type="InterPro" id="IPR022310">
    <property type="entry name" value="NAD/GMP_synthase"/>
</dbReference>
<dbReference type="PANTHER" id="PTHR23090:SF9">
    <property type="entry name" value="GLUTAMINE-DEPENDENT NAD(+) SYNTHETASE"/>
    <property type="match status" value="1"/>
</dbReference>
<evidence type="ECO:0000256" key="3">
    <source>
        <dbReference type="ARBA" id="ARBA00022723"/>
    </source>
</evidence>
<feature type="domain" description="NAD/GMP synthase" evidence="11">
    <location>
        <begin position="12"/>
        <end position="239"/>
    </location>
</feature>
<dbReference type="GO" id="GO:0004359">
    <property type="term" value="F:glutaminase activity"/>
    <property type="evidence" value="ECO:0007669"/>
    <property type="project" value="InterPro"/>
</dbReference>
<evidence type="ECO:0000256" key="4">
    <source>
        <dbReference type="ARBA" id="ARBA00022741"/>
    </source>
</evidence>
<proteinExistence type="inferred from homology"/>
<name>A0A7C3FA39_9CREN</name>
<organism evidence="12">
    <name type="scientific">Candidatus Methanomethylicus mesodigestus</name>
    <dbReference type="NCBI Taxonomy" id="1867258"/>
    <lineage>
        <taxon>Archaea</taxon>
        <taxon>Thermoproteota</taxon>
        <taxon>Methanosuratincolia</taxon>
        <taxon>Candidatus Methanomethylicales</taxon>
        <taxon>Candidatus Methanomethylicaceae</taxon>
        <taxon>Candidatus Methanomethylicus</taxon>
    </lineage>
</organism>
<dbReference type="PANTHER" id="PTHR23090">
    <property type="entry name" value="NH 3 /GLUTAMINE-DEPENDENT NAD + SYNTHETASE"/>
    <property type="match status" value="1"/>
</dbReference>
<keyword evidence="4 8" id="KW-0547">Nucleotide-binding</keyword>